<keyword evidence="7" id="KW-0695">RNA-directed DNA polymerase</keyword>
<dbReference type="SUPFAM" id="SSF50630">
    <property type="entry name" value="Acid proteases"/>
    <property type="match status" value="1"/>
</dbReference>
<protein>
    <recommendedName>
        <fullName evidence="13">Ty3/gypsy retrotransposon protein</fullName>
    </recommendedName>
</protein>
<name>A0AAV1WAG3_LUPLU</name>
<dbReference type="CDD" id="cd00303">
    <property type="entry name" value="retropepsin_like"/>
    <property type="match status" value="1"/>
</dbReference>
<dbReference type="PANTHER" id="PTHR15503:SF22">
    <property type="entry name" value="TRANSPOSON TY3-I GAG POLYPROTEIN"/>
    <property type="match status" value="1"/>
</dbReference>
<evidence type="ECO:0000256" key="3">
    <source>
        <dbReference type="ARBA" id="ARBA00022695"/>
    </source>
</evidence>
<dbReference type="Gene3D" id="3.10.10.10">
    <property type="entry name" value="HIV Type 1 Reverse Transcriptase, subunit A, domain 1"/>
    <property type="match status" value="1"/>
</dbReference>
<feature type="compositionally biased region" description="Low complexity" evidence="8">
    <location>
        <begin position="275"/>
        <end position="299"/>
    </location>
</feature>
<feature type="domain" description="Retrotransposon gag" evidence="10">
    <location>
        <begin position="120"/>
        <end position="206"/>
    </location>
</feature>
<evidence type="ECO:0000256" key="6">
    <source>
        <dbReference type="ARBA" id="ARBA00022801"/>
    </source>
</evidence>
<evidence type="ECO:0000313" key="11">
    <source>
        <dbReference type="EMBL" id="CAL0306354.1"/>
    </source>
</evidence>
<keyword evidence="3" id="KW-0548">Nucleotidyltransferase</keyword>
<sequence length="730" mass="83388">MVSTRTMARNAEEWAQEREEWRREREEQRIRFELHEAKMKRLEEDLAQLTTRPRFQLSTDEGSGSGGEHVAREDWSKDKWRKLEIPIFSGDDAYGWTNKLERYFMLKGVDDGEKLQATLMALEGKALSCYQWWSRCNLQPTWEGFKLAIIRRFQPSMVQNLFEQLLALKQQGTVLEYIEDFEKYVGALKEIDPEFVKGIFLNGIREELRAEVRLYEHPTLSEVIQKAIMIEEKNLIWSKKPNSGYYSRSVSSNRNPGFSKSVTVESKPWEEKRTAQVAVGSGTSSVGSGTSSVGSVQTSENNKSRGGGFKHLSAAEMREKREKGLCFRCDEPYSREHRCKNGQFRMIVMEEEDTREGLNEDELEELNLNSLQLSLCTMAGFTTKKSWKVAEEMEGKDVVILIDCGASHNFISSELVGRWQLKVQDTSAYTVEVGDGHKIQCKGKCAEMKVLMQGLEIVQIFYLFGLKGVDLVLGLEWLAKLGEVKADFGKLELTVKKGNMVHKIKGYPSLHRTQLSLKAFMQVLKEEGEGFMLQGVEGTELEKIVEIPKAISEVMNQFAEVFESIQGLPPQRTHDHAIHLKEGAEIPNIRPYKYPHYQKNEIEKLVLEMLQGGVIRPSVSPYSSPVILVKKKDGGWKFCVDYRALNKITIPNKFPIPIIEELLDELGGAKIFSKLDLKSGYHQIRMKEQDIEKTAFRTHEGHYEFVVMPFGLTNALSTFQALMNEVLSLS</sequence>
<dbReference type="InterPro" id="IPR021109">
    <property type="entry name" value="Peptidase_aspartic_dom_sf"/>
</dbReference>
<evidence type="ECO:0000313" key="12">
    <source>
        <dbReference type="Proteomes" id="UP001497480"/>
    </source>
</evidence>
<feature type="compositionally biased region" description="Polar residues" evidence="8">
    <location>
        <begin position="53"/>
        <end position="62"/>
    </location>
</feature>
<evidence type="ECO:0000256" key="1">
    <source>
        <dbReference type="ARBA" id="ARBA00022670"/>
    </source>
</evidence>
<dbReference type="InterPro" id="IPR032567">
    <property type="entry name" value="RTL1-rel"/>
</dbReference>
<reference evidence="11 12" key="1">
    <citation type="submission" date="2024-03" db="EMBL/GenBank/DDBJ databases">
        <authorList>
            <person name="Martinez-Hernandez J."/>
        </authorList>
    </citation>
    <scope>NUCLEOTIDE SEQUENCE [LARGE SCALE GENOMIC DNA]</scope>
</reference>
<keyword evidence="5" id="KW-0255">Endonuclease</keyword>
<feature type="region of interest" description="Disordered" evidence="8">
    <location>
        <begin position="1"/>
        <end position="23"/>
    </location>
</feature>
<dbReference type="FunFam" id="3.10.10.10:FF:000007">
    <property type="entry name" value="Retrovirus-related Pol polyprotein from transposon 17.6-like Protein"/>
    <property type="match status" value="1"/>
</dbReference>
<dbReference type="CDD" id="cd01647">
    <property type="entry name" value="RT_LTR"/>
    <property type="match status" value="1"/>
</dbReference>
<dbReference type="Pfam" id="PF03732">
    <property type="entry name" value="Retrotrans_gag"/>
    <property type="match status" value="1"/>
</dbReference>
<dbReference type="InterPro" id="IPR005162">
    <property type="entry name" value="Retrotrans_gag_dom"/>
</dbReference>
<dbReference type="Pfam" id="PF08284">
    <property type="entry name" value="RVP_2"/>
    <property type="match status" value="1"/>
</dbReference>
<dbReference type="Pfam" id="PF00078">
    <property type="entry name" value="RVT_1"/>
    <property type="match status" value="1"/>
</dbReference>
<dbReference type="EMBL" id="CAXHTB010000005">
    <property type="protein sequence ID" value="CAL0306354.1"/>
    <property type="molecule type" value="Genomic_DNA"/>
</dbReference>
<comment type="caution">
    <text evidence="11">The sequence shown here is derived from an EMBL/GenBank/DDBJ whole genome shotgun (WGS) entry which is preliminary data.</text>
</comment>
<evidence type="ECO:0008006" key="13">
    <source>
        <dbReference type="Google" id="ProtNLM"/>
    </source>
</evidence>
<feature type="region of interest" description="Disordered" evidence="8">
    <location>
        <begin position="272"/>
        <end position="314"/>
    </location>
</feature>
<dbReference type="AlphaFoldDB" id="A0AAV1WAG3"/>
<keyword evidence="4" id="KW-0540">Nuclease</keyword>
<dbReference type="GO" id="GO:0006508">
    <property type="term" value="P:proteolysis"/>
    <property type="evidence" value="ECO:0007669"/>
    <property type="project" value="UniProtKB-KW"/>
</dbReference>
<keyword evidence="2" id="KW-0808">Transferase</keyword>
<evidence type="ECO:0000259" key="9">
    <source>
        <dbReference type="Pfam" id="PF00078"/>
    </source>
</evidence>
<evidence type="ECO:0000256" key="2">
    <source>
        <dbReference type="ARBA" id="ARBA00022679"/>
    </source>
</evidence>
<evidence type="ECO:0000259" key="10">
    <source>
        <dbReference type="Pfam" id="PF03732"/>
    </source>
</evidence>
<keyword evidence="12" id="KW-1185">Reference proteome</keyword>
<feature type="domain" description="Reverse transcriptase" evidence="9">
    <location>
        <begin position="629"/>
        <end position="727"/>
    </location>
</feature>
<accession>A0AAV1WAG3</accession>
<feature type="compositionally biased region" description="Basic and acidic residues" evidence="8">
    <location>
        <begin position="10"/>
        <end position="23"/>
    </location>
</feature>
<dbReference type="InterPro" id="IPR043502">
    <property type="entry name" value="DNA/RNA_pol_sf"/>
</dbReference>
<evidence type="ECO:0000256" key="7">
    <source>
        <dbReference type="ARBA" id="ARBA00022918"/>
    </source>
</evidence>
<gene>
    <name evidence="11" type="ORF">LLUT_LOCUS7414</name>
</gene>
<dbReference type="Gene3D" id="2.40.70.10">
    <property type="entry name" value="Acid Proteases"/>
    <property type="match status" value="1"/>
</dbReference>
<dbReference type="InterPro" id="IPR000477">
    <property type="entry name" value="RT_dom"/>
</dbReference>
<proteinExistence type="predicted"/>
<organism evidence="11 12">
    <name type="scientific">Lupinus luteus</name>
    <name type="common">European yellow lupine</name>
    <dbReference type="NCBI Taxonomy" id="3873"/>
    <lineage>
        <taxon>Eukaryota</taxon>
        <taxon>Viridiplantae</taxon>
        <taxon>Streptophyta</taxon>
        <taxon>Embryophyta</taxon>
        <taxon>Tracheophyta</taxon>
        <taxon>Spermatophyta</taxon>
        <taxon>Magnoliopsida</taxon>
        <taxon>eudicotyledons</taxon>
        <taxon>Gunneridae</taxon>
        <taxon>Pentapetalae</taxon>
        <taxon>rosids</taxon>
        <taxon>fabids</taxon>
        <taxon>Fabales</taxon>
        <taxon>Fabaceae</taxon>
        <taxon>Papilionoideae</taxon>
        <taxon>50 kb inversion clade</taxon>
        <taxon>genistoids sensu lato</taxon>
        <taxon>core genistoids</taxon>
        <taxon>Genisteae</taxon>
        <taxon>Lupinus</taxon>
    </lineage>
</organism>
<evidence type="ECO:0000256" key="5">
    <source>
        <dbReference type="ARBA" id="ARBA00022759"/>
    </source>
</evidence>
<evidence type="ECO:0000256" key="4">
    <source>
        <dbReference type="ARBA" id="ARBA00022722"/>
    </source>
</evidence>
<evidence type="ECO:0000256" key="8">
    <source>
        <dbReference type="SAM" id="MobiDB-lite"/>
    </source>
</evidence>
<dbReference type="GO" id="GO:0008233">
    <property type="term" value="F:peptidase activity"/>
    <property type="evidence" value="ECO:0007669"/>
    <property type="project" value="UniProtKB-KW"/>
</dbReference>
<dbReference type="GO" id="GO:0004519">
    <property type="term" value="F:endonuclease activity"/>
    <property type="evidence" value="ECO:0007669"/>
    <property type="project" value="UniProtKB-KW"/>
</dbReference>
<dbReference type="GO" id="GO:0003964">
    <property type="term" value="F:RNA-directed DNA polymerase activity"/>
    <property type="evidence" value="ECO:0007669"/>
    <property type="project" value="UniProtKB-KW"/>
</dbReference>
<keyword evidence="6" id="KW-0378">Hydrolase</keyword>
<dbReference type="Proteomes" id="UP001497480">
    <property type="component" value="Unassembled WGS sequence"/>
</dbReference>
<dbReference type="SUPFAM" id="SSF56672">
    <property type="entry name" value="DNA/RNA polymerases"/>
    <property type="match status" value="1"/>
</dbReference>
<dbReference type="PANTHER" id="PTHR15503">
    <property type="entry name" value="LDOC1 RELATED"/>
    <property type="match status" value="1"/>
</dbReference>
<feature type="region of interest" description="Disordered" evidence="8">
    <location>
        <begin position="53"/>
        <end position="72"/>
    </location>
</feature>
<keyword evidence="1" id="KW-0645">Protease</keyword>